<feature type="domain" description="LysM" evidence="2">
    <location>
        <begin position="333"/>
        <end position="376"/>
    </location>
</feature>
<dbReference type="CDD" id="cd16894">
    <property type="entry name" value="MltD-like"/>
    <property type="match status" value="1"/>
</dbReference>
<gene>
    <name evidence="3" type="ORF">JYB88_08155</name>
</gene>
<dbReference type="PANTHER" id="PTHR33734">
    <property type="entry name" value="LYSM DOMAIN-CONTAINING GPI-ANCHORED PROTEIN 2"/>
    <property type="match status" value="1"/>
</dbReference>
<comment type="similarity">
    <text evidence="1">Belongs to the transglycosylase Slt family.</text>
</comment>
<dbReference type="Gene3D" id="1.10.530.10">
    <property type="match status" value="1"/>
</dbReference>
<dbReference type="AlphaFoldDB" id="A0A975AM83"/>
<dbReference type="Proteomes" id="UP000663281">
    <property type="component" value="Chromosome"/>
</dbReference>
<dbReference type="Gene3D" id="3.10.350.10">
    <property type="entry name" value="LysM domain"/>
    <property type="match status" value="3"/>
</dbReference>
<dbReference type="InterPro" id="IPR018392">
    <property type="entry name" value="LysM"/>
</dbReference>
<dbReference type="EMBL" id="CP071504">
    <property type="protein sequence ID" value="QSX31576.1"/>
    <property type="molecule type" value="Genomic_DNA"/>
</dbReference>
<proteinExistence type="inferred from homology"/>
<dbReference type="SUPFAM" id="SSF53955">
    <property type="entry name" value="Lysozyme-like"/>
    <property type="match status" value="1"/>
</dbReference>
<name>A0A975AM83_9GAMM</name>
<dbReference type="CDD" id="cd00118">
    <property type="entry name" value="LysM"/>
    <property type="match status" value="3"/>
</dbReference>
<evidence type="ECO:0000313" key="4">
    <source>
        <dbReference type="Proteomes" id="UP000663281"/>
    </source>
</evidence>
<dbReference type="SMART" id="SM00257">
    <property type="entry name" value="LysM"/>
    <property type="match status" value="3"/>
</dbReference>
<organism evidence="3 4">
    <name type="scientific">Shewanella cyperi</name>
    <dbReference type="NCBI Taxonomy" id="2814292"/>
    <lineage>
        <taxon>Bacteria</taxon>
        <taxon>Pseudomonadati</taxon>
        <taxon>Pseudomonadota</taxon>
        <taxon>Gammaproteobacteria</taxon>
        <taxon>Alteromonadales</taxon>
        <taxon>Shewanellaceae</taxon>
        <taxon>Shewanella</taxon>
    </lineage>
</organism>
<dbReference type="Pfam" id="PF01476">
    <property type="entry name" value="LysM"/>
    <property type="match status" value="3"/>
</dbReference>
<protein>
    <submittedName>
        <fullName evidence="3">LysM peptidoglycan-binding domain-containing protein</fullName>
    </submittedName>
</protein>
<dbReference type="InterPro" id="IPR036779">
    <property type="entry name" value="LysM_dom_sf"/>
</dbReference>
<dbReference type="Pfam" id="PF01464">
    <property type="entry name" value="SLT"/>
    <property type="match status" value="1"/>
</dbReference>
<dbReference type="InterPro" id="IPR023346">
    <property type="entry name" value="Lysozyme-like_dom_sf"/>
</dbReference>
<dbReference type="InterPro" id="IPR008258">
    <property type="entry name" value="Transglycosylase_SLT_dom_1"/>
</dbReference>
<dbReference type="PROSITE" id="PS51257">
    <property type="entry name" value="PROKAR_LIPOPROTEIN"/>
    <property type="match status" value="1"/>
</dbReference>
<dbReference type="GO" id="GO:0000270">
    <property type="term" value="P:peptidoglycan metabolic process"/>
    <property type="evidence" value="ECO:0007669"/>
    <property type="project" value="InterPro"/>
</dbReference>
<feature type="domain" description="LysM" evidence="2">
    <location>
        <begin position="400"/>
        <end position="444"/>
    </location>
</feature>
<dbReference type="GO" id="GO:0008932">
    <property type="term" value="F:lytic endotransglycosylase activity"/>
    <property type="evidence" value="ECO:0007669"/>
    <property type="project" value="TreeGrafter"/>
</dbReference>
<keyword evidence="4" id="KW-1185">Reference proteome</keyword>
<dbReference type="KEGG" id="scyp:JYB88_08155"/>
<dbReference type="InterPro" id="IPR000189">
    <property type="entry name" value="Transglyc_AS"/>
</dbReference>
<accession>A0A975AM83</accession>
<dbReference type="SUPFAM" id="SSF54106">
    <property type="entry name" value="LysM domain"/>
    <property type="match status" value="3"/>
</dbReference>
<dbReference type="RefSeq" id="WP_207326078.1">
    <property type="nucleotide sequence ID" value="NZ_CP071504.1"/>
</dbReference>
<dbReference type="PANTHER" id="PTHR33734:SF22">
    <property type="entry name" value="MEMBRANE-BOUND LYTIC MUREIN TRANSGLYCOSYLASE D"/>
    <property type="match status" value="1"/>
</dbReference>
<dbReference type="PROSITE" id="PS51782">
    <property type="entry name" value="LYSM"/>
    <property type="match status" value="3"/>
</dbReference>
<reference evidence="3 4" key="1">
    <citation type="submission" date="2021-03" db="EMBL/GenBank/DDBJ databases">
        <title>Novel species identification of genus Shewanella.</title>
        <authorList>
            <person name="Liu G."/>
            <person name="Zhang Q."/>
        </authorList>
    </citation>
    <scope>NUCLEOTIDE SEQUENCE [LARGE SCALE GENOMIC DNA]</scope>
    <source>
        <strain evidence="3 4">FJAT-53726</strain>
    </source>
</reference>
<evidence type="ECO:0000259" key="2">
    <source>
        <dbReference type="PROSITE" id="PS51782"/>
    </source>
</evidence>
<sequence length="511" mass="57129">MRVSCYLLAGSLFLLGGCQSLDFSGKNDARDTEEDIQLQGSTAKVEIQPEEIRFPVAATDVWQRLRDGMALPVPDIKRVNDYRNWYRKHPKHLEQVSARAEPYLHFIVEELDKRGLPLELALLPIVESAFDPMAYSHGAASGLWQFTTPMARYFGLKMNWWYDGRRDVPAATLAALDMMEYLYRKTGNNWLYAIAAYNTGEGRVLSAVQRNKKKGLATDFWSLSLPTETERYVPQLLALADVIRHSDDYGISLAPIANEATIKVVDVGSQIDLALVAEAADMSLGELQALNPGFNRWATPPKGPHKLVLPVDRADEVAGALAAIPADERISWLRYKIKPGDSLSTIADRFHTTAAVIKSLNQLESNQIRAGKHLMVPASARAETQPLPQLASKPKGKVRLEYKVRNGDSLWLIAKQHKTSVKQLIKWNRLDAKGTVRPGQTLVLWQQSNTAADRLRTVNYKVRSGDSLARIAKKFKVKVADLISWNGLGEDKYLKPGQMLKLYVDVIEVSS</sequence>
<feature type="domain" description="LysM" evidence="2">
    <location>
        <begin position="458"/>
        <end position="502"/>
    </location>
</feature>
<dbReference type="GO" id="GO:0016020">
    <property type="term" value="C:membrane"/>
    <property type="evidence" value="ECO:0007669"/>
    <property type="project" value="InterPro"/>
</dbReference>
<dbReference type="PROSITE" id="PS00922">
    <property type="entry name" value="TRANSGLYCOSYLASE"/>
    <property type="match status" value="1"/>
</dbReference>
<evidence type="ECO:0000256" key="1">
    <source>
        <dbReference type="ARBA" id="ARBA00007734"/>
    </source>
</evidence>
<evidence type="ECO:0000313" key="3">
    <source>
        <dbReference type="EMBL" id="QSX31576.1"/>
    </source>
</evidence>